<dbReference type="InterPro" id="IPR050196">
    <property type="entry name" value="Cytochrome_P450_Monoox"/>
</dbReference>
<keyword evidence="6 14" id="KW-0349">Heme</keyword>
<dbReference type="InterPro" id="IPR036396">
    <property type="entry name" value="Cyt_P450_sf"/>
</dbReference>
<dbReference type="GO" id="GO:0016705">
    <property type="term" value="F:oxidoreductase activity, acting on paired donors, with incorporation or reduction of molecular oxygen"/>
    <property type="evidence" value="ECO:0007669"/>
    <property type="project" value="InterPro"/>
</dbReference>
<sequence length="506" mass="58038">MYITLVFLIALPVFLYWLYWRQANKRLLELASKIPGPPALPFIGGARMFIKNPKDQIKIIASLFQNYGEYVRFWLGPDLNIAVKNPSDIRLLLTSTNVNKKGPLYLFLEPFIGPGILCGGSTWRLHRKIATPSYNKKAVGLFMQVFNEESEELVKILCKKGPETYDVYHDIVQSTTSAVCQTLMGLPKEELKEIKYLQAIIEETPKIYDLIFRKMTLWWLQIPLVLWLTGNLKLQNYYMKLVDDFSEEVVMRRRKALEKNVGPEESMGVVDRYILSKEMSHQQIKWDSFTLFTTSQEAAAKIASGVIMILGLLPDWQKKVYDEVITVVGPDAAVNPEHLKQLHYLDMVYKETLRYFSIAGLIQRTVVSEIAIKDGEIILPVGTSLLIPIHELHRDLKNWEDPLRFDPGRFLPENVQKRDPNAFVPFSLGPMDCLGRVYATSLIKTMAVYLVRKLHIESEGPDNDIDLDIAISVRPRQGYRVTTRPRHANGYSKTNGVNNKHQLLNL</sequence>
<proteinExistence type="evidence at transcript level"/>
<comment type="subcellular location">
    <subcellularLocation>
        <location evidence="4">Endoplasmic reticulum membrane</location>
        <topology evidence="4">Peripheral membrane protein</topology>
    </subcellularLocation>
    <subcellularLocation>
        <location evidence="3">Microsome membrane</location>
        <topology evidence="3">Peripheral membrane protein</topology>
    </subcellularLocation>
</comment>
<evidence type="ECO:0000256" key="14">
    <source>
        <dbReference type="PIRSR" id="PIRSR602401-1"/>
    </source>
</evidence>
<dbReference type="PANTHER" id="PTHR24291">
    <property type="entry name" value="CYTOCHROME P450 FAMILY 4"/>
    <property type="match status" value="1"/>
</dbReference>
<dbReference type="PANTHER" id="PTHR24291:SF189">
    <property type="entry name" value="CYTOCHROME P450 4C3-RELATED"/>
    <property type="match status" value="1"/>
</dbReference>
<accession>X5D4I7</accession>
<evidence type="ECO:0000256" key="7">
    <source>
        <dbReference type="ARBA" id="ARBA00022723"/>
    </source>
</evidence>
<comment type="similarity">
    <text evidence="5">Belongs to the cytochrome P450 family.</text>
</comment>
<keyword evidence="11 14" id="KW-0408">Iron</keyword>
<dbReference type="AlphaFoldDB" id="X5D4I7"/>
<dbReference type="InterPro" id="IPR002401">
    <property type="entry name" value="Cyt_P450_E_grp-I"/>
</dbReference>
<keyword evidence="10" id="KW-0560">Oxidoreductase</keyword>
<organism evidence="16">
    <name type="scientific">Chilo suppressalis</name>
    <name type="common">Asiatic rice borer moth</name>
    <dbReference type="NCBI Taxonomy" id="168631"/>
    <lineage>
        <taxon>Eukaryota</taxon>
        <taxon>Metazoa</taxon>
        <taxon>Ecdysozoa</taxon>
        <taxon>Arthropoda</taxon>
        <taxon>Hexapoda</taxon>
        <taxon>Insecta</taxon>
        <taxon>Pterygota</taxon>
        <taxon>Neoptera</taxon>
        <taxon>Endopterygota</taxon>
        <taxon>Lepidoptera</taxon>
        <taxon>Glossata</taxon>
        <taxon>Ditrysia</taxon>
        <taxon>Pyraloidea</taxon>
        <taxon>Crambidae</taxon>
        <taxon>Crambinae</taxon>
        <taxon>Chilo</taxon>
    </lineage>
</organism>
<dbReference type="InterPro" id="IPR001128">
    <property type="entry name" value="Cyt_P450"/>
</dbReference>
<evidence type="ECO:0000256" key="8">
    <source>
        <dbReference type="ARBA" id="ARBA00022824"/>
    </source>
</evidence>
<dbReference type="EMBL" id="KF701176">
    <property type="protein sequence ID" value="AHW57346.1"/>
    <property type="molecule type" value="mRNA"/>
</dbReference>
<dbReference type="GO" id="GO:0020037">
    <property type="term" value="F:heme binding"/>
    <property type="evidence" value="ECO:0007669"/>
    <property type="project" value="InterPro"/>
</dbReference>
<evidence type="ECO:0000256" key="3">
    <source>
        <dbReference type="ARBA" id="ARBA00004174"/>
    </source>
</evidence>
<dbReference type="Pfam" id="PF00067">
    <property type="entry name" value="p450"/>
    <property type="match status" value="1"/>
</dbReference>
<evidence type="ECO:0000256" key="12">
    <source>
        <dbReference type="ARBA" id="ARBA00023033"/>
    </source>
</evidence>
<evidence type="ECO:0000256" key="13">
    <source>
        <dbReference type="ARBA" id="ARBA00023136"/>
    </source>
</evidence>
<evidence type="ECO:0000256" key="10">
    <source>
        <dbReference type="ARBA" id="ARBA00023002"/>
    </source>
</evidence>
<keyword evidence="7 14" id="KW-0479">Metal-binding</keyword>
<dbReference type="GO" id="GO:0004497">
    <property type="term" value="F:monooxygenase activity"/>
    <property type="evidence" value="ECO:0007669"/>
    <property type="project" value="UniProtKB-KW"/>
</dbReference>
<dbReference type="SUPFAM" id="SSF48264">
    <property type="entry name" value="Cytochrome P450"/>
    <property type="match status" value="1"/>
</dbReference>
<dbReference type="GO" id="GO:0005789">
    <property type="term" value="C:endoplasmic reticulum membrane"/>
    <property type="evidence" value="ECO:0007669"/>
    <property type="project" value="UniProtKB-SubCell"/>
</dbReference>
<evidence type="ECO:0000256" key="1">
    <source>
        <dbReference type="ARBA" id="ARBA00001971"/>
    </source>
</evidence>
<feature type="binding site" description="axial binding residue" evidence="14">
    <location>
        <position position="433"/>
    </location>
    <ligand>
        <name>heme</name>
        <dbReference type="ChEBI" id="CHEBI:30413"/>
    </ligand>
    <ligandPart>
        <name>Fe</name>
        <dbReference type="ChEBI" id="CHEBI:18248"/>
    </ligandPart>
</feature>
<feature type="region of interest" description="Disordered" evidence="15">
    <location>
        <begin position="486"/>
        <end position="506"/>
    </location>
</feature>
<evidence type="ECO:0000313" key="16">
    <source>
        <dbReference type="EMBL" id="AHW57346.1"/>
    </source>
</evidence>
<evidence type="ECO:0000256" key="5">
    <source>
        <dbReference type="ARBA" id="ARBA00010617"/>
    </source>
</evidence>
<evidence type="ECO:0000256" key="6">
    <source>
        <dbReference type="ARBA" id="ARBA00022617"/>
    </source>
</evidence>
<comment type="function">
    <text evidence="2">May be involved in the metabolism of insect hormones and in the breakdown of synthetic insecticides.</text>
</comment>
<protein>
    <submittedName>
        <fullName evidence="16">CYP367A9</fullName>
    </submittedName>
</protein>
<keyword evidence="13" id="KW-0472">Membrane</keyword>
<evidence type="ECO:0000256" key="9">
    <source>
        <dbReference type="ARBA" id="ARBA00022848"/>
    </source>
</evidence>
<evidence type="ECO:0000256" key="11">
    <source>
        <dbReference type="ARBA" id="ARBA00023004"/>
    </source>
</evidence>
<dbReference type="PRINTS" id="PR00463">
    <property type="entry name" value="EP450I"/>
</dbReference>
<reference evidence="16" key="1">
    <citation type="journal article" date="2014" name="Biochem. Biophys. Res. Commun.">
        <title>Genome-wide analysis reveals the expansion of Cytochrome P450 genes associated with xenobiotic metabolism in rice striped stem borer, Chilo suppressalis.</title>
        <authorList>
            <person name="Wang B."/>
            <person name="Shahzad M.F."/>
            <person name="Zhang Z."/>
            <person name="Sun H."/>
            <person name="Han P."/>
            <person name="Li F."/>
            <person name="Han Z."/>
        </authorList>
    </citation>
    <scope>NUCLEOTIDE SEQUENCE</scope>
</reference>
<dbReference type="GO" id="GO:0005506">
    <property type="term" value="F:iron ion binding"/>
    <property type="evidence" value="ECO:0007669"/>
    <property type="project" value="InterPro"/>
</dbReference>
<name>X5D4I7_CHISP</name>
<dbReference type="Gene3D" id="1.10.630.10">
    <property type="entry name" value="Cytochrome P450"/>
    <property type="match status" value="1"/>
</dbReference>
<evidence type="ECO:0000256" key="2">
    <source>
        <dbReference type="ARBA" id="ARBA00003690"/>
    </source>
</evidence>
<dbReference type="OrthoDB" id="6692864at2759"/>
<feature type="compositionally biased region" description="Polar residues" evidence="15">
    <location>
        <begin position="491"/>
        <end position="506"/>
    </location>
</feature>
<comment type="cofactor">
    <cofactor evidence="1 14">
        <name>heme</name>
        <dbReference type="ChEBI" id="CHEBI:30413"/>
    </cofactor>
</comment>
<evidence type="ECO:0000256" key="4">
    <source>
        <dbReference type="ARBA" id="ARBA00004406"/>
    </source>
</evidence>
<keyword evidence="9" id="KW-0492">Microsome</keyword>
<keyword evidence="8" id="KW-0256">Endoplasmic reticulum</keyword>
<evidence type="ECO:0000256" key="15">
    <source>
        <dbReference type="SAM" id="MobiDB-lite"/>
    </source>
</evidence>
<keyword evidence="12" id="KW-0503">Monooxygenase</keyword>